<keyword evidence="3" id="KW-1003">Cell membrane</keyword>
<reference evidence="15 17" key="2">
    <citation type="submission" date="2018-08" db="EMBL/GenBank/DDBJ databases">
        <title>Brachybacterium saurashtrense DSM 23186.</title>
        <authorList>
            <person name="Li Y."/>
        </authorList>
    </citation>
    <scope>NUCLEOTIDE SEQUENCE [LARGE SCALE GENOMIC DNA]</scope>
    <source>
        <strain evidence="15 17">DSM 23186</strain>
    </source>
</reference>
<dbReference type="Pfam" id="PF00005">
    <property type="entry name" value="ABC_tran"/>
    <property type="match status" value="1"/>
</dbReference>
<keyword evidence="2" id="KW-0813">Transport</keyword>
<reference evidence="14 16" key="1">
    <citation type="submission" date="2018-07" db="EMBL/GenBank/DDBJ databases">
        <title>Brachybacterium saurashtrense DSM 23186 genome sequence.</title>
        <authorList>
            <person name="Guo L."/>
        </authorList>
    </citation>
    <scope>NUCLEOTIDE SEQUENCE [LARGE SCALE GENOMIC DNA]</scope>
    <source>
        <strain evidence="14 16">DSM 23186</strain>
    </source>
</reference>
<evidence type="ECO:0000256" key="2">
    <source>
        <dbReference type="ARBA" id="ARBA00022448"/>
    </source>
</evidence>
<dbReference type="GO" id="GO:0005886">
    <property type="term" value="C:plasma membrane"/>
    <property type="evidence" value="ECO:0007669"/>
    <property type="project" value="UniProtKB-SubCell"/>
</dbReference>
<evidence type="ECO:0000313" key="17">
    <source>
        <dbReference type="Proteomes" id="UP000282185"/>
    </source>
</evidence>
<accession>A0A345YQD2</accession>
<comment type="subcellular location">
    <subcellularLocation>
        <location evidence="1">Cell membrane</location>
        <topology evidence="1">Multi-pass membrane protein</topology>
    </subcellularLocation>
</comment>
<dbReference type="RefSeq" id="WP_115413884.1">
    <property type="nucleotide sequence ID" value="NZ_CP031356.1"/>
</dbReference>
<dbReference type="SUPFAM" id="SSF52540">
    <property type="entry name" value="P-loop containing nucleoside triphosphate hydrolases"/>
    <property type="match status" value="1"/>
</dbReference>
<feature type="domain" description="ABC transmembrane type-1" evidence="13">
    <location>
        <begin position="32"/>
        <end position="285"/>
    </location>
</feature>
<dbReference type="PANTHER" id="PTHR24221:SF654">
    <property type="entry name" value="ATP-BINDING CASSETTE SUB-FAMILY B MEMBER 6"/>
    <property type="match status" value="1"/>
</dbReference>
<dbReference type="GO" id="GO:0005524">
    <property type="term" value="F:ATP binding"/>
    <property type="evidence" value="ECO:0007669"/>
    <property type="project" value="UniProtKB-KW"/>
</dbReference>
<name>A0A345YQD2_9MICO</name>
<dbReference type="GO" id="GO:0034040">
    <property type="term" value="F:ATPase-coupled lipid transmembrane transporter activity"/>
    <property type="evidence" value="ECO:0007669"/>
    <property type="project" value="TreeGrafter"/>
</dbReference>
<dbReference type="Gene3D" id="1.20.1560.10">
    <property type="entry name" value="ABC transporter type 1, transmembrane domain"/>
    <property type="match status" value="1"/>
</dbReference>
<keyword evidence="4 11" id="KW-0812">Transmembrane</keyword>
<dbReference type="EMBL" id="CP031356">
    <property type="protein sequence ID" value="AXK46134.1"/>
    <property type="molecule type" value="Genomic_DNA"/>
</dbReference>
<dbReference type="EMBL" id="QSWH01000002">
    <property type="protein sequence ID" value="RRR23874.1"/>
    <property type="molecule type" value="Genomic_DNA"/>
</dbReference>
<evidence type="ECO:0000256" key="3">
    <source>
        <dbReference type="ARBA" id="ARBA00022475"/>
    </source>
</evidence>
<evidence type="ECO:0000256" key="7">
    <source>
        <dbReference type="ARBA" id="ARBA00022989"/>
    </source>
</evidence>
<evidence type="ECO:0000256" key="10">
    <source>
        <dbReference type="SAM" id="MobiDB-lite"/>
    </source>
</evidence>
<dbReference type="KEGG" id="bsau:DWV08_11300"/>
<evidence type="ECO:0000256" key="4">
    <source>
        <dbReference type="ARBA" id="ARBA00022692"/>
    </source>
</evidence>
<evidence type="ECO:0000256" key="9">
    <source>
        <dbReference type="ARBA" id="ARBA00061644"/>
    </source>
</evidence>
<proteinExistence type="inferred from homology"/>
<dbReference type="InterPro" id="IPR011527">
    <property type="entry name" value="ABC1_TM_dom"/>
</dbReference>
<evidence type="ECO:0000259" key="12">
    <source>
        <dbReference type="PROSITE" id="PS50893"/>
    </source>
</evidence>
<feature type="domain" description="ABC transporter" evidence="12">
    <location>
        <begin position="379"/>
        <end position="618"/>
    </location>
</feature>
<dbReference type="InterPro" id="IPR027417">
    <property type="entry name" value="P-loop_NTPase"/>
</dbReference>
<evidence type="ECO:0000256" key="1">
    <source>
        <dbReference type="ARBA" id="ARBA00004651"/>
    </source>
</evidence>
<feature type="transmembrane region" description="Helical" evidence="11">
    <location>
        <begin position="68"/>
        <end position="87"/>
    </location>
</feature>
<evidence type="ECO:0000256" key="5">
    <source>
        <dbReference type="ARBA" id="ARBA00022741"/>
    </source>
</evidence>
<dbReference type="OrthoDB" id="9806127at2"/>
<feature type="transmembrane region" description="Helical" evidence="11">
    <location>
        <begin position="257"/>
        <end position="278"/>
    </location>
</feature>
<evidence type="ECO:0000259" key="13">
    <source>
        <dbReference type="PROSITE" id="PS50929"/>
    </source>
</evidence>
<dbReference type="InterPro" id="IPR003439">
    <property type="entry name" value="ABC_transporter-like_ATP-bd"/>
</dbReference>
<dbReference type="InterPro" id="IPR003593">
    <property type="entry name" value="AAA+_ATPase"/>
</dbReference>
<keyword evidence="7 11" id="KW-1133">Transmembrane helix</keyword>
<dbReference type="Pfam" id="PF00664">
    <property type="entry name" value="ABC_membrane"/>
    <property type="match status" value="1"/>
</dbReference>
<evidence type="ECO:0000313" key="14">
    <source>
        <dbReference type="EMBL" id="AXK46134.1"/>
    </source>
</evidence>
<keyword evidence="5" id="KW-0547">Nucleotide-binding</keyword>
<dbReference type="InterPro" id="IPR017871">
    <property type="entry name" value="ABC_transporter-like_CS"/>
</dbReference>
<dbReference type="SUPFAM" id="SSF90123">
    <property type="entry name" value="ABC transporter transmembrane region"/>
    <property type="match status" value="1"/>
</dbReference>
<dbReference type="PROSITE" id="PS50929">
    <property type="entry name" value="ABC_TM1F"/>
    <property type="match status" value="1"/>
</dbReference>
<dbReference type="GO" id="GO:0140359">
    <property type="term" value="F:ABC-type transporter activity"/>
    <property type="evidence" value="ECO:0007669"/>
    <property type="project" value="InterPro"/>
</dbReference>
<feature type="transmembrane region" description="Helical" evidence="11">
    <location>
        <begin position="159"/>
        <end position="185"/>
    </location>
</feature>
<dbReference type="PROSITE" id="PS00211">
    <property type="entry name" value="ABC_TRANSPORTER_1"/>
    <property type="match status" value="1"/>
</dbReference>
<sequence>MTATVPPPPVGTRLDSLASLRHVLTGWRAWYALTLGWNVVVHLSAALGAGAAAYTVAAAVRGAAPGDLLLPALLVLVATLLRAVGLWQESYTSHDLSFRVMARVRHWILGALSRVAPAGLTGRRRGDLAGIALHDSEALEIFLAHTSLYRIGRFLATPLILVGLALIDLPSALVCVPFLLALLAIPALTRRAALREGERTRRVLTAMAADTQENVGAVREIVAFGLVAERKARLERLQDELLVSRTRTVTRTGVESAAAGIAAALLAVAVTAVGVVQVEAGRLELVWLPVAVAVAAASPSAIQQWISTSRHTGHTAAAARRIEQVLEAPDPLPLTPAPDGARPASAPGPEADSPTPRAPVTDGPAPDSTAPSGPAPADLVLEEVSFRWPGAPAPAVDRVSLRIDAGETVALAGRSGAGKSTLAQLLARWYDPEAGRLTLGGRDLRTLPLATLRRRVRLIPQDPHLFAETVRENLLLAATDEAHERSLDDASLWAALEAVGARDLVERLPQGLDTVLADHGRSLSGGERQRLALARAALHPGDVLVLDESVSQLDTGSAAAVQDAFAHAGRTTVVIAHRLVTLLRAPRILVLEHGRVVGDGTHDALLETCPAYRALVEPQLRHARAGAGAAEGSGG</sequence>
<keyword evidence="16" id="KW-1185">Reference proteome</keyword>
<keyword evidence="6 15" id="KW-0067">ATP-binding</keyword>
<dbReference type="Gene3D" id="3.40.50.300">
    <property type="entry name" value="P-loop containing nucleotide triphosphate hydrolases"/>
    <property type="match status" value="1"/>
</dbReference>
<evidence type="ECO:0000256" key="6">
    <source>
        <dbReference type="ARBA" id="ARBA00022840"/>
    </source>
</evidence>
<dbReference type="GO" id="GO:0016887">
    <property type="term" value="F:ATP hydrolysis activity"/>
    <property type="evidence" value="ECO:0007669"/>
    <property type="project" value="InterPro"/>
</dbReference>
<dbReference type="InterPro" id="IPR036640">
    <property type="entry name" value="ABC1_TM_sf"/>
</dbReference>
<dbReference type="FunFam" id="3.40.50.300:FF:000299">
    <property type="entry name" value="ABC transporter ATP-binding protein/permease"/>
    <property type="match status" value="1"/>
</dbReference>
<feature type="transmembrane region" description="Helical" evidence="11">
    <location>
        <begin position="29"/>
        <end position="56"/>
    </location>
</feature>
<protein>
    <submittedName>
        <fullName evidence="15">ABC transporter ATP-binding protein</fullName>
    </submittedName>
</protein>
<evidence type="ECO:0000256" key="8">
    <source>
        <dbReference type="ARBA" id="ARBA00023136"/>
    </source>
</evidence>
<evidence type="ECO:0000313" key="16">
    <source>
        <dbReference type="Proteomes" id="UP000254236"/>
    </source>
</evidence>
<comment type="similarity">
    <text evidence="9">Belongs to the ABC transporter superfamily. Lipid exporter (TC 3.A.1.106) family.</text>
</comment>
<feature type="region of interest" description="Disordered" evidence="10">
    <location>
        <begin position="329"/>
        <end position="376"/>
    </location>
</feature>
<evidence type="ECO:0000256" key="11">
    <source>
        <dbReference type="SAM" id="Phobius"/>
    </source>
</evidence>
<dbReference type="InterPro" id="IPR039421">
    <property type="entry name" value="Type_1_exporter"/>
</dbReference>
<keyword evidence="8 11" id="KW-0472">Membrane</keyword>
<dbReference type="AlphaFoldDB" id="A0A345YQD2"/>
<organism evidence="15 17">
    <name type="scientific">Brachybacterium saurashtrense</name>
    <dbReference type="NCBI Taxonomy" id="556288"/>
    <lineage>
        <taxon>Bacteria</taxon>
        <taxon>Bacillati</taxon>
        <taxon>Actinomycetota</taxon>
        <taxon>Actinomycetes</taxon>
        <taxon>Micrococcales</taxon>
        <taxon>Dermabacteraceae</taxon>
        <taxon>Brachybacterium</taxon>
    </lineage>
</organism>
<dbReference type="PANTHER" id="PTHR24221">
    <property type="entry name" value="ATP-BINDING CASSETTE SUB-FAMILY B"/>
    <property type="match status" value="1"/>
</dbReference>
<dbReference type="PROSITE" id="PS50893">
    <property type="entry name" value="ABC_TRANSPORTER_2"/>
    <property type="match status" value="1"/>
</dbReference>
<dbReference type="SMART" id="SM00382">
    <property type="entry name" value="AAA"/>
    <property type="match status" value="1"/>
</dbReference>
<gene>
    <name evidence="14" type="ORF">DWV08_11300</name>
    <name evidence="15" type="ORF">DXU92_03050</name>
</gene>
<evidence type="ECO:0000313" key="15">
    <source>
        <dbReference type="EMBL" id="RRR23874.1"/>
    </source>
</evidence>
<dbReference type="Proteomes" id="UP000282185">
    <property type="component" value="Unassembled WGS sequence"/>
</dbReference>
<dbReference type="Proteomes" id="UP000254236">
    <property type="component" value="Chromosome"/>
</dbReference>